<feature type="domain" description="Receptor ligand binding region" evidence="6">
    <location>
        <begin position="103"/>
        <end position="401"/>
    </location>
</feature>
<dbReference type="GO" id="GO:0006624">
    <property type="term" value="P:vacuolar protein processing"/>
    <property type="evidence" value="ECO:0007669"/>
    <property type="project" value="TreeGrafter"/>
</dbReference>
<dbReference type="SUPFAM" id="SSF53822">
    <property type="entry name" value="Periplasmic binding protein-like I"/>
    <property type="match status" value="1"/>
</dbReference>
<dbReference type="GO" id="GO:0004197">
    <property type="term" value="F:cysteine-type endopeptidase activity"/>
    <property type="evidence" value="ECO:0007669"/>
    <property type="project" value="TreeGrafter"/>
</dbReference>
<keyword evidence="3" id="KW-1133">Transmembrane helix</keyword>
<evidence type="ECO:0000256" key="1">
    <source>
        <dbReference type="ARBA" id="ARBA00004370"/>
    </source>
</evidence>
<evidence type="ECO:0000313" key="8">
    <source>
        <dbReference type="Proteomes" id="UP000283341"/>
    </source>
</evidence>
<dbReference type="PANTHER" id="PTHR12000:SF42">
    <property type="entry name" value="LEGUMAIN"/>
    <property type="match status" value="1"/>
</dbReference>
<evidence type="ECO:0000256" key="3">
    <source>
        <dbReference type="ARBA" id="ARBA00022989"/>
    </source>
</evidence>
<dbReference type="Pfam" id="PF01650">
    <property type="entry name" value="Peptidase_C13"/>
    <property type="match status" value="1"/>
</dbReference>
<gene>
    <name evidence="7" type="ORF">DWX97_05430</name>
</gene>
<dbReference type="InterPro" id="IPR001096">
    <property type="entry name" value="Peptidase_C13"/>
</dbReference>
<dbReference type="AlphaFoldDB" id="A0A412IL21"/>
<evidence type="ECO:0000256" key="4">
    <source>
        <dbReference type="ARBA" id="ARBA00023136"/>
    </source>
</evidence>
<keyword evidence="5" id="KW-0732">Signal</keyword>
<dbReference type="Proteomes" id="UP000283341">
    <property type="component" value="Unassembled WGS sequence"/>
</dbReference>
<dbReference type="CDD" id="cd06268">
    <property type="entry name" value="PBP1_ABC_transporter_LIVBP-like"/>
    <property type="match status" value="1"/>
</dbReference>
<dbReference type="PROSITE" id="PS51257">
    <property type="entry name" value="PROKAR_LIPOPROTEIN"/>
    <property type="match status" value="1"/>
</dbReference>
<comment type="caution">
    <text evidence="7">The sequence shown here is derived from an EMBL/GenBank/DDBJ whole genome shotgun (WGS) entry which is preliminary data.</text>
</comment>
<sequence>MKKNRYMKRNYPDIHLIYSKTLLWLCCLFSLLSGCSSSTDEEAAIPSPAPSKVNLYKVAVIMPLSDTSAKEKCERTVAWAQETIYELTVGDENCVQLDVEWYNEDTEDMEQLAMRLAYREDLYAIIGPYASQNVEIIARECAVSHKPLIAPTASSADLVRLYAQEGFLWSLVETDISQCETLLSIALEEGCRRISLIASDDIYGQTFIDWFAFQANELGVSVDKVLKYTIGQPEAAMCEALSTSPEALICVPGKPADVRKMLEQHDKESATRLLFSDNAFQTSVIESCGDLAEEIEGVGTCADPETGFDIAYKVRFGEAPTWEAYLYDAAFLTLMGVYDLQVNGGTDLNTSLRKMTISDENTDNQQGAWMPGLLWVKMLGIQFQSYTCLNGASGLLAFDKNVYTNVLHSTYCHWMIYRKNFLVLDYHTTDGSHRTNANLAGWNWKKEKEQEFDSGLKEPEYPALKERWAVVIAASRGWSNYRHQADALAFYQLLKSRGYDDEHIILIEEDDIAGHPSNFDPGKVYISPDGTDVYEGAVIDYKLSELSPADLVDIFCGKRSDRLPHVVSSGEQDNVLVFWSGHGMQGNLSWGDVDNFSHWQAAELFDTLHRQRKYRKMLWFVETCYAGSVAKVCEGIPGIMCMTASGEWETSKPDIPYKSVWLSNRFTYSLLSELTARPEIALRELYYSLFRTTIGSHVQIYNERNYGSVYRNNMKEYLQKRIDE</sequence>
<evidence type="ECO:0000256" key="5">
    <source>
        <dbReference type="SAM" id="SignalP"/>
    </source>
</evidence>
<dbReference type="InterPro" id="IPR028082">
    <property type="entry name" value="Peripla_BP_I"/>
</dbReference>
<evidence type="ECO:0000313" key="7">
    <source>
        <dbReference type="EMBL" id="RGS38437.1"/>
    </source>
</evidence>
<comment type="subcellular location">
    <subcellularLocation>
        <location evidence="1">Membrane</location>
    </subcellularLocation>
</comment>
<name>A0A412IL21_9BACE</name>
<dbReference type="GO" id="GO:0016020">
    <property type="term" value="C:membrane"/>
    <property type="evidence" value="ECO:0007669"/>
    <property type="project" value="UniProtKB-SubCell"/>
</dbReference>
<keyword evidence="2" id="KW-0812">Transmembrane</keyword>
<dbReference type="Gene3D" id="3.40.50.2300">
    <property type="match status" value="2"/>
</dbReference>
<evidence type="ECO:0000256" key="2">
    <source>
        <dbReference type="ARBA" id="ARBA00022692"/>
    </source>
</evidence>
<evidence type="ECO:0000259" key="6">
    <source>
        <dbReference type="Pfam" id="PF01094"/>
    </source>
</evidence>
<dbReference type="Gene3D" id="3.40.50.1460">
    <property type="match status" value="1"/>
</dbReference>
<dbReference type="InterPro" id="IPR001828">
    <property type="entry name" value="ANF_lig-bd_rcpt"/>
</dbReference>
<organism evidence="7 8">
    <name type="scientific">Bacteroides cellulosilyticus</name>
    <dbReference type="NCBI Taxonomy" id="246787"/>
    <lineage>
        <taxon>Bacteria</taxon>
        <taxon>Pseudomonadati</taxon>
        <taxon>Bacteroidota</taxon>
        <taxon>Bacteroidia</taxon>
        <taxon>Bacteroidales</taxon>
        <taxon>Bacteroidaceae</taxon>
        <taxon>Bacteroides</taxon>
    </lineage>
</organism>
<dbReference type="PANTHER" id="PTHR12000">
    <property type="entry name" value="HEMOGLOBINASE FAMILY MEMBER"/>
    <property type="match status" value="1"/>
</dbReference>
<dbReference type="GO" id="GO:0005773">
    <property type="term" value="C:vacuole"/>
    <property type="evidence" value="ECO:0007669"/>
    <property type="project" value="GOC"/>
</dbReference>
<accession>A0A412IL21</accession>
<proteinExistence type="predicted"/>
<protein>
    <submittedName>
        <fullName evidence="7">Legumain</fullName>
    </submittedName>
</protein>
<dbReference type="GO" id="GO:0051603">
    <property type="term" value="P:proteolysis involved in protein catabolic process"/>
    <property type="evidence" value="ECO:0007669"/>
    <property type="project" value="TreeGrafter"/>
</dbReference>
<feature type="chain" id="PRO_5019066865" evidence="5">
    <location>
        <begin position="39"/>
        <end position="724"/>
    </location>
</feature>
<dbReference type="PRINTS" id="PR00776">
    <property type="entry name" value="HEMOGLOBNASE"/>
</dbReference>
<dbReference type="EMBL" id="QRVJ01000003">
    <property type="protein sequence ID" value="RGS38437.1"/>
    <property type="molecule type" value="Genomic_DNA"/>
</dbReference>
<reference evidence="7 8" key="1">
    <citation type="submission" date="2018-08" db="EMBL/GenBank/DDBJ databases">
        <title>A genome reference for cultivated species of the human gut microbiota.</title>
        <authorList>
            <person name="Zou Y."/>
            <person name="Xue W."/>
            <person name="Luo G."/>
        </authorList>
    </citation>
    <scope>NUCLEOTIDE SEQUENCE [LARGE SCALE GENOMIC DNA]</scope>
    <source>
        <strain evidence="7 8">AF22-3AC</strain>
    </source>
</reference>
<feature type="signal peptide" evidence="5">
    <location>
        <begin position="1"/>
        <end position="38"/>
    </location>
</feature>
<keyword evidence="4" id="KW-0472">Membrane</keyword>
<dbReference type="Pfam" id="PF01094">
    <property type="entry name" value="ANF_receptor"/>
    <property type="match status" value="1"/>
</dbReference>